<keyword evidence="3" id="KW-0964">Secreted</keyword>
<dbReference type="CDD" id="cd21175">
    <property type="entry name" value="LPMO_AA9"/>
    <property type="match status" value="1"/>
</dbReference>
<dbReference type="InParanoid" id="E4ZSY4"/>
<evidence type="ECO:0000256" key="8">
    <source>
        <dbReference type="ARBA" id="ARBA00023008"/>
    </source>
</evidence>
<dbReference type="CAZy" id="AA9">
    <property type="family name" value="Auxiliary Activities 9"/>
</dbReference>
<dbReference type="eggNOG" id="ENOG502RYSN">
    <property type="taxonomic scope" value="Eukaryota"/>
</dbReference>
<proteinExistence type="inferred from homology"/>
<name>E4ZSY4_LEPMJ</name>
<keyword evidence="9" id="KW-0503">Monooxygenase</keyword>
<dbReference type="AlphaFoldDB" id="E4ZSY4"/>
<evidence type="ECO:0000313" key="17">
    <source>
        <dbReference type="EMBL" id="CBX94572.1"/>
    </source>
</evidence>
<dbReference type="HOGENOM" id="CLU_746116_0_0_1"/>
<keyword evidence="7" id="KW-0560">Oxidoreductase</keyword>
<evidence type="ECO:0000256" key="5">
    <source>
        <dbReference type="ARBA" id="ARBA00022729"/>
    </source>
</evidence>
<evidence type="ECO:0000256" key="1">
    <source>
        <dbReference type="ARBA" id="ARBA00001973"/>
    </source>
</evidence>
<dbReference type="OrthoDB" id="5271017at2759"/>
<dbReference type="GO" id="GO:0005576">
    <property type="term" value="C:extracellular region"/>
    <property type="evidence" value="ECO:0007669"/>
    <property type="project" value="UniProtKB-SubCell"/>
</dbReference>
<dbReference type="PANTHER" id="PTHR33353">
    <property type="entry name" value="PUTATIVE (AFU_ORTHOLOGUE AFUA_1G12560)-RELATED"/>
    <property type="match status" value="1"/>
</dbReference>
<keyword evidence="5" id="KW-0732">Signal</keyword>
<gene>
    <name evidence="17" type="ORF">LEMA_P120630.1</name>
</gene>
<dbReference type="GO" id="GO:0004497">
    <property type="term" value="F:monooxygenase activity"/>
    <property type="evidence" value="ECO:0007669"/>
    <property type="project" value="UniProtKB-KW"/>
</dbReference>
<feature type="domain" description="Auxiliary Activity family 9 catalytic" evidence="16">
    <location>
        <begin position="174"/>
        <end position="359"/>
    </location>
</feature>
<keyword evidence="10" id="KW-1015">Disulfide bond</keyword>
<dbReference type="VEuPathDB" id="FungiDB:LEMA_P120630.1"/>
<dbReference type="GO" id="GO:0046872">
    <property type="term" value="F:metal ion binding"/>
    <property type="evidence" value="ECO:0007669"/>
    <property type="project" value="UniProtKB-KW"/>
</dbReference>
<keyword evidence="4" id="KW-0479">Metal-binding</keyword>
<evidence type="ECO:0000256" key="3">
    <source>
        <dbReference type="ARBA" id="ARBA00022525"/>
    </source>
</evidence>
<dbReference type="InterPro" id="IPR005103">
    <property type="entry name" value="AA9_LPMO"/>
</dbReference>
<evidence type="ECO:0000313" key="18">
    <source>
        <dbReference type="Proteomes" id="UP000002668"/>
    </source>
</evidence>
<evidence type="ECO:0000256" key="6">
    <source>
        <dbReference type="ARBA" id="ARBA00023001"/>
    </source>
</evidence>
<comment type="cofactor">
    <cofactor evidence="1">
        <name>Cu(2+)</name>
        <dbReference type="ChEBI" id="CHEBI:29036"/>
    </cofactor>
</comment>
<reference evidence="18" key="1">
    <citation type="journal article" date="2011" name="Nat. Commun.">
        <title>Effector diversification within compartments of the Leptosphaeria maculans genome affected by Repeat-Induced Point mutations.</title>
        <authorList>
            <person name="Rouxel T."/>
            <person name="Grandaubert J."/>
            <person name="Hane J.K."/>
            <person name="Hoede C."/>
            <person name="van de Wouw A.P."/>
            <person name="Couloux A."/>
            <person name="Dominguez V."/>
            <person name="Anthouard V."/>
            <person name="Bally P."/>
            <person name="Bourras S."/>
            <person name="Cozijnsen A.J."/>
            <person name="Ciuffetti L.M."/>
            <person name="Degrave A."/>
            <person name="Dilmaghani A."/>
            <person name="Duret L."/>
            <person name="Fudal I."/>
            <person name="Goodwin S.B."/>
            <person name="Gout L."/>
            <person name="Glaser N."/>
            <person name="Linglin J."/>
            <person name="Kema G.H.J."/>
            <person name="Lapalu N."/>
            <person name="Lawrence C.B."/>
            <person name="May K."/>
            <person name="Meyer M."/>
            <person name="Ollivier B."/>
            <person name="Poulain J."/>
            <person name="Schoch C.L."/>
            <person name="Simon A."/>
            <person name="Spatafora J.W."/>
            <person name="Stachowiak A."/>
            <person name="Turgeon B.G."/>
            <person name="Tyler B.M."/>
            <person name="Vincent D."/>
            <person name="Weissenbach J."/>
            <person name="Amselem J."/>
            <person name="Quesneville H."/>
            <person name="Oliver R.P."/>
            <person name="Wincker P."/>
            <person name="Balesdent M.-H."/>
            <person name="Howlett B.J."/>
        </authorList>
    </citation>
    <scope>NUCLEOTIDE SEQUENCE [LARGE SCALE GENOMIC DNA]</scope>
    <source>
        <strain evidence="18">JN3 / isolate v23.1.3 / race Av1-4-5-6-7-8</strain>
    </source>
</reference>
<evidence type="ECO:0000256" key="12">
    <source>
        <dbReference type="ARBA" id="ARBA00023326"/>
    </source>
</evidence>
<evidence type="ECO:0000256" key="14">
    <source>
        <dbReference type="ARBA" id="ARBA00045077"/>
    </source>
</evidence>
<evidence type="ECO:0000256" key="9">
    <source>
        <dbReference type="ARBA" id="ARBA00023033"/>
    </source>
</evidence>
<dbReference type="InterPro" id="IPR049892">
    <property type="entry name" value="AA9"/>
</dbReference>
<evidence type="ECO:0000256" key="4">
    <source>
        <dbReference type="ARBA" id="ARBA00022723"/>
    </source>
</evidence>
<dbReference type="EC" id="1.14.99.56" evidence="15"/>
<evidence type="ECO:0000259" key="16">
    <source>
        <dbReference type="Pfam" id="PF03443"/>
    </source>
</evidence>
<dbReference type="Pfam" id="PF03443">
    <property type="entry name" value="AA9"/>
    <property type="match status" value="1"/>
</dbReference>
<sequence length="371" mass="40113">MGDVWQTSKNSTVRLNRSKHVSLIAYEPIRSKDDALGPALLERRRDTDIEVSVRSQSSQRSLSWSTDCIIPMENAIQASCPSCPILWLECHQLICVSLHDRHPSPTTFESPCKQFNLSSKLYESVLSTTVKRCLYCVHKLLAICSPTMKLVNACRFVLAAQVVDAAALQPRHCTSNWQAVRTTVNQYSNAGLSDVTSDQIRCYTTGNKAPTIQNVAAGSSVSFTASPNIFHPGPLQFYLAKVPTGETAATWEGKGNVWFKIYAEQATIANGQVSWGSLNKGTVSVTIPKNTPSGDYLLRVEHIALHQASNTGGAQFYISCAQIKVTGGGSGSPGPLVSFPGVYTANDPGIKVNIYSGVKSYTPPGPAVWSG</sequence>
<comment type="similarity">
    <text evidence="13">Belongs to the polysaccharide monooxygenase AA9 family.</text>
</comment>
<dbReference type="STRING" id="985895.E4ZSY4"/>
<evidence type="ECO:0000256" key="11">
    <source>
        <dbReference type="ARBA" id="ARBA00023277"/>
    </source>
</evidence>
<keyword evidence="6" id="KW-0136">Cellulose degradation</keyword>
<evidence type="ECO:0000256" key="15">
    <source>
        <dbReference type="ARBA" id="ARBA00047174"/>
    </source>
</evidence>
<comment type="subcellular location">
    <subcellularLocation>
        <location evidence="2">Secreted</location>
    </subcellularLocation>
</comment>
<evidence type="ECO:0000256" key="2">
    <source>
        <dbReference type="ARBA" id="ARBA00004613"/>
    </source>
</evidence>
<dbReference type="Gene3D" id="2.70.50.70">
    <property type="match status" value="1"/>
</dbReference>
<protein>
    <recommendedName>
        <fullName evidence="15">lytic cellulose monooxygenase (C4-dehydrogenating)</fullName>
        <ecNumber evidence="15">1.14.99.56</ecNumber>
    </recommendedName>
</protein>
<evidence type="ECO:0000256" key="13">
    <source>
        <dbReference type="ARBA" id="ARBA00044502"/>
    </source>
</evidence>
<evidence type="ECO:0000256" key="7">
    <source>
        <dbReference type="ARBA" id="ARBA00023002"/>
    </source>
</evidence>
<keyword evidence="8" id="KW-0186">Copper</keyword>
<dbReference type="GO" id="GO:0030245">
    <property type="term" value="P:cellulose catabolic process"/>
    <property type="evidence" value="ECO:0007669"/>
    <property type="project" value="UniProtKB-KW"/>
</dbReference>
<dbReference type="EMBL" id="FP929123">
    <property type="protein sequence ID" value="CBX94572.1"/>
    <property type="molecule type" value="Genomic_DNA"/>
</dbReference>
<keyword evidence="11" id="KW-0119">Carbohydrate metabolism</keyword>
<dbReference type="PANTHER" id="PTHR33353:SF10">
    <property type="entry name" value="ENDO-BETA-1,4-GLUCANASE D"/>
    <property type="match status" value="1"/>
</dbReference>
<comment type="catalytic activity">
    <reaction evidence="14">
        <text>[(1-&gt;4)-beta-D-glucosyl]n+m + reduced acceptor + O2 = 4-dehydro-beta-D-glucosyl-[(1-&gt;4)-beta-D-glucosyl]n-1 + [(1-&gt;4)-beta-D-glucosyl]m + acceptor + H2O.</text>
        <dbReference type="EC" id="1.14.99.56"/>
    </reaction>
</comment>
<accession>E4ZSY4</accession>
<evidence type="ECO:0000256" key="10">
    <source>
        <dbReference type="ARBA" id="ARBA00023157"/>
    </source>
</evidence>
<keyword evidence="18" id="KW-1185">Reference proteome</keyword>
<keyword evidence="12" id="KW-0624">Polysaccharide degradation</keyword>
<dbReference type="Proteomes" id="UP000002668">
    <property type="component" value="Genome"/>
</dbReference>
<organism evidence="18">
    <name type="scientific">Leptosphaeria maculans (strain JN3 / isolate v23.1.3 / race Av1-4-5-6-7-8)</name>
    <name type="common">Blackleg fungus</name>
    <name type="synonym">Phoma lingam</name>
    <dbReference type="NCBI Taxonomy" id="985895"/>
    <lineage>
        <taxon>Eukaryota</taxon>
        <taxon>Fungi</taxon>
        <taxon>Dikarya</taxon>
        <taxon>Ascomycota</taxon>
        <taxon>Pezizomycotina</taxon>
        <taxon>Dothideomycetes</taxon>
        <taxon>Pleosporomycetidae</taxon>
        <taxon>Pleosporales</taxon>
        <taxon>Pleosporineae</taxon>
        <taxon>Leptosphaeriaceae</taxon>
        <taxon>Plenodomus</taxon>
        <taxon>Plenodomus lingam/Leptosphaeria maculans species complex</taxon>
    </lineage>
</organism>